<dbReference type="InterPro" id="IPR027417">
    <property type="entry name" value="P-loop_NTPase"/>
</dbReference>
<gene>
    <name evidence="1" type="ORF">GCM10023313_08060</name>
</gene>
<sequence>MFIFTPERYLSFLDKKGAQLEPDFVFVDEVYKIDNEYMDNDQEELKEHDRDLAYRMAIYYALRNPKSDLMLAGPYISFDNVLNPYYNESFDLFLANYSIKLINKNNYEIVGKTYDVIKNKKRQVIDGIEIDFTEDGKNILSKSGRLKILIKNFFLRKPENEHKTIAYCSTKVTVETYANYILSWQLTKKPVHEEFQLFVDHLERIYDVNWCVIKALKGGIGIHHGVVPKYIQKEIIKLFNSKNGGLTILVCTTTITEGVNTSAKNLIALFDKKGSKPLKAFVPKTLLVGPVDLWNITKGRLCQFRTPLIKSFLLTTEGLNIKILT</sequence>
<dbReference type="EMBL" id="BAABJI010000001">
    <property type="protein sequence ID" value="GAA4907590.1"/>
    <property type="molecule type" value="Genomic_DNA"/>
</dbReference>
<evidence type="ECO:0000313" key="1">
    <source>
        <dbReference type="EMBL" id="GAA4907590.1"/>
    </source>
</evidence>
<name>A0ABP9FVM7_9SPHI</name>
<evidence type="ECO:0000313" key="2">
    <source>
        <dbReference type="Proteomes" id="UP001501436"/>
    </source>
</evidence>
<comment type="caution">
    <text evidence="1">The sequence shown here is derived from an EMBL/GenBank/DDBJ whole genome shotgun (WGS) entry which is preliminary data.</text>
</comment>
<protein>
    <recommendedName>
        <fullName evidence="3">Helicase-like protein</fullName>
    </recommendedName>
</protein>
<evidence type="ECO:0008006" key="3">
    <source>
        <dbReference type="Google" id="ProtNLM"/>
    </source>
</evidence>
<keyword evidence="2" id="KW-1185">Reference proteome</keyword>
<organism evidence="1 2">
    <name type="scientific">Mucilaginibacter defluvii</name>
    <dbReference type="NCBI Taxonomy" id="1196019"/>
    <lineage>
        <taxon>Bacteria</taxon>
        <taxon>Pseudomonadati</taxon>
        <taxon>Bacteroidota</taxon>
        <taxon>Sphingobacteriia</taxon>
        <taxon>Sphingobacteriales</taxon>
        <taxon>Sphingobacteriaceae</taxon>
        <taxon>Mucilaginibacter</taxon>
    </lineage>
</organism>
<dbReference type="SUPFAM" id="SSF52540">
    <property type="entry name" value="P-loop containing nucleoside triphosphate hydrolases"/>
    <property type="match status" value="1"/>
</dbReference>
<accession>A0ABP9FVM7</accession>
<proteinExistence type="predicted"/>
<dbReference type="Proteomes" id="UP001501436">
    <property type="component" value="Unassembled WGS sequence"/>
</dbReference>
<dbReference type="Gene3D" id="3.40.50.300">
    <property type="entry name" value="P-loop containing nucleotide triphosphate hydrolases"/>
    <property type="match status" value="1"/>
</dbReference>
<reference evidence="2" key="1">
    <citation type="journal article" date="2019" name="Int. J. Syst. Evol. Microbiol.">
        <title>The Global Catalogue of Microorganisms (GCM) 10K type strain sequencing project: providing services to taxonomists for standard genome sequencing and annotation.</title>
        <authorList>
            <consortium name="The Broad Institute Genomics Platform"/>
            <consortium name="The Broad Institute Genome Sequencing Center for Infectious Disease"/>
            <person name="Wu L."/>
            <person name="Ma J."/>
        </authorList>
    </citation>
    <scope>NUCLEOTIDE SEQUENCE [LARGE SCALE GENOMIC DNA]</scope>
    <source>
        <strain evidence="2">JCM 18283</strain>
    </source>
</reference>